<feature type="transmembrane region" description="Helical" evidence="1">
    <location>
        <begin position="75"/>
        <end position="94"/>
    </location>
</feature>
<dbReference type="Gene3D" id="1.20.1300.10">
    <property type="entry name" value="Fumarate reductase/succinate dehydrogenase, transmembrane subunit"/>
    <property type="match status" value="1"/>
</dbReference>
<feature type="transmembrane region" description="Helical" evidence="1">
    <location>
        <begin position="177"/>
        <end position="196"/>
    </location>
</feature>
<accession>A0A5C6DCE5</accession>
<keyword evidence="1" id="KW-0812">Transmembrane</keyword>
<proteinExistence type="predicted"/>
<keyword evidence="1" id="KW-1133">Transmembrane helix</keyword>
<dbReference type="EMBL" id="SJPV01000011">
    <property type="protein sequence ID" value="TWU32896.1"/>
    <property type="molecule type" value="Genomic_DNA"/>
</dbReference>
<keyword evidence="1" id="KW-0472">Membrane</keyword>
<dbReference type="AlphaFoldDB" id="A0A5C6DCE5"/>
<evidence type="ECO:0000313" key="2">
    <source>
        <dbReference type="EMBL" id="TWU32896.1"/>
    </source>
</evidence>
<feature type="transmembrane region" description="Helical" evidence="1">
    <location>
        <begin position="34"/>
        <end position="55"/>
    </location>
</feature>
<keyword evidence="3" id="KW-1185">Reference proteome</keyword>
<organism evidence="2 3">
    <name type="scientific">Novipirellula artificiosorum</name>
    <dbReference type="NCBI Taxonomy" id="2528016"/>
    <lineage>
        <taxon>Bacteria</taxon>
        <taxon>Pseudomonadati</taxon>
        <taxon>Planctomycetota</taxon>
        <taxon>Planctomycetia</taxon>
        <taxon>Pirellulales</taxon>
        <taxon>Pirellulaceae</taxon>
        <taxon>Novipirellula</taxon>
    </lineage>
</organism>
<sequence>MMVHLTVNASLLNSTQSFQGAVYGIHSAGKVLPIVEWGLIFGPLLFHALFGVWIAKNAKLNTSHYKYVSNRRYSWQRWTGVIALVYLFLHILHLHGWFHFEPYLAVIQPMGFGQFKPYNAASTLMIAMNDFGGLVWPPIYLIGMLCCVYHLANGLWTAGITWGVWITPAAQERASKVALVFGLGLALVGTAAWWAAISGSAEDIARAKKTEDRMYDVGIRAGYVPLSHEKRTQPDEVAAEFEEEDEVVVYEAMMSDDAE</sequence>
<name>A0A5C6DCE5_9BACT</name>
<dbReference type="Proteomes" id="UP000319143">
    <property type="component" value="Unassembled WGS sequence"/>
</dbReference>
<feature type="transmembrane region" description="Helical" evidence="1">
    <location>
        <begin position="139"/>
        <end position="165"/>
    </location>
</feature>
<dbReference type="InterPro" id="IPR034804">
    <property type="entry name" value="SQR/QFR_C/D"/>
</dbReference>
<reference evidence="2 3" key="1">
    <citation type="submission" date="2019-02" db="EMBL/GenBank/DDBJ databases">
        <title>Deep-cultivation of Planctomycetes and their phenomic and genomic characterization uncovers novel biology.</title>
        <authorList>
            <person name="Wiegand S."/>
            <person name="Jogler M."/>
            <person name="Boedeker C."/>
            <person name="Pinto D."/>
            <person name="Vollmers J."/>
            <person name="Rivas-Marin E."/>
            <person name="Kohn T."/>
            <person name="Peeters S.H."/>
            <person name="Heuer A."/>
            <person name="Rast P."/>
            <person name="Oberbeckmann S."/>
            <person name="Bunk B."/>
            <person name="Jeske O."/>
            <person name="Meyerdierks A."/>
            <person name="Storesund J.E."/>
            <person name="Kallscheuer N."/>
            <person name="Luecker S."/>
            <person name="Lage O.M."/>
            <person name="Pohl T."/>
            <person name="Merkel B.J."/>
            <person name="Hornburger P."/>
            <person name="Mueller R.-W."/>
            <person name="Bruemmer F."/>
            <person name="Labrenz M."/>
            <person name="Spormann A.M."/>
            <person name="Op Den Camp H."/>
            <person name="Overmann J."/>
            <person name="Amann R."/>
            <person name="Jetten M.S.M."/>
            <person name="Mascher T."/>
            <person name="Medema M.H."/>
            <person name="Devos D.P."/>
            <person name="Kaster A.-K."/>
            <person name="Ovreas L."/>
            <person name="Rohde M."/>
            <person name="Galperin M.Y."/>
            <person name="Jogler C."/>
        </authorList>
    </citation>
    <scope>NUCLEOTIDE SEQUENCE [LARGE SCALE GENOMIC DNA]</scope>
    <source>
        <strain evidence="2 3">Poly41</strain>
    </source>
</reference>
<dbReference type="GO" id="GO:0016020">
    <property type="term" value="C:membrane"/>
    <property type="evidence" value="ECO:0007669"/>
    <property type="project" value="InterPro"/>
</dbReference>
<dbReference type="SUPFAM" id="SSF81343">
    <property type="entry name" value="Fumarate reductase respiratory complex transmembrane subunits"/>
    <property type="match status" value="1"/>
</dbReference>
<evidence type="ECO:0000313" key="3">
    <source>
        <dbReference type="Proteomes" id="UP000319143"/>
    </source>
</evidence>
<gene>
    <name evidence="2" type="primary">sdhC</name>
    <name evidence="2" type="ORF">Poly41_52740</name>
</gene>
<evidence type="ECO:0000256" key="1">
    <source>
        <dbReference type="SAM" id="Phobius"/>
    </source>
</evidence>
<comment type="caution">
    <text evidence="2">The sequence shown here is derived from an EMBL/GenBank/DDBJ whole genome shotgun (WGS) entry which is preliminary data.</text>
</comment>
<protein>
    <submittedName>
        <fullName evidence="2">Succinate dehydrogenase cytochrome b558 subunit</fullName>
    </submittedName>
</protein>